<evidence type="ECO:0000256" key="10">
    <source>
        <dbReference type="ARBA" id="ARBA00023049"/>
    </source>
</evidence>
<dbReference type="InterPro" id="IPR001577">
    <property type="entry name" value="Peptidase_M8"/>
</dbReference>
<evidence type="ECO:0000256" key="13">
    <source>
        <dbReference type="ARBA" id="ARBA00023157"/>
    </source>
</evidence>
<feature type="active site" evidence="15">
    <location>
        <position position="312"/>
    </location>
</feature>
<dbReference type="RefSeq" id="XP_818545.1">
    <property type="nucleotide sequence ID" value="XM_813452.1"/>
</dbReference>
<evidence type="ECO:0000256" key="1">
    <source>
        <dbReference type="ARBA" id="ARBA00001249"/>
    </source>
</evidence>
<dbReference type="Gene3D" id="3.10.170.20">
    <property type="match status" value="1"/>
</dbReference>
<feature type="binding site" evidence="16">
    <location>
        <position position="380"/>
    </location>
    <ligand>
        <name>Zn(2+)</name>
        <dbReference type="ChEBI" id="CHEBI:29105"/>
        <note>catalytic</note>
    </ligand>
</feature>
<keyword evidence="21" id="KW-1185">Reference proteome</keyword>
<comment type="catalytic activity">
    <reaction evidence="1">
        <text>Preference for hydrophobic residues at P1 and P1' and basic residues at P2' and P3'. A model nonapeptide is cleaved at -Ala-Tyr-|-Leu-Lys-Lys-.</text>
        <dbReference type="EC" id="3.4.24.36"/>
    </reaction>
</comment>
<dbReference type="KEGG" id="tcr:506289.140"/>
<proteinExistence type="inferred from homology"/>
<dbReference type="GO" id="GO:0004222">
    <property type="term" value="F:metalloendopeptidase activity"/>
    <property type="evidence" value="ECO:0007669"/>
    <property type="project" value="UniProtKB-UniRule"/>
</dbReference>
<keyword evidence="12" id="KW-0865">Zymogen</keyword>
<organism evidence="20 21">
    <name type="scientific">Trypanosoma cruzi (strain CL Brener)</name>
    <dbReference type="NCBI Taxonomy" id="353153"/>
    <lineage>
        <taxon>Eukaryota</taxon>
        <taxon>Discoba</taxon>
        <taxon>Euglenozoa</taxon>
        <taxon>Kinetoplastea</taxon>
        <taxon>Metakinetoplastina</taxon>
        <taxon>Trypanosomatida</taxon>
        <taxon>Trypanosomatidae</taxon>
        <taxon>Trypanosoma</taxon>
        <taxon>Schizotrypanum</taxon>
    </lineage>
</organism>
<feature type="binding site" evidence="16">
    <location>
        <position position="315"/>
    </location>
    <ligand>
        <name>Zn(2+)</name>
        <dbReference type="ChEBI" id="CHEBI:29105"/>
        <note>catalytic</note>
    </ligand>
</feature>
<evidence type="ECO:0000256" key="8">
    <source>
        <dbReference type="ARBA" id="ARBA00022833"/>
    </source>
</evidence>
<dbReference type="PANTHER" id="PTHR10942">
    <property type="entry name" value="LEISHMANOLYSIN-LIKE PEPTIDASE"/>
    <property type="match status" value="1"/>
</dbReference>
<evidence type="ECO:0000256" key="2">
    <source>
        <dbReference type="ARBA" id="ARBA00004370"/>
    </source>
</evidence>
<keyword evidence="19" id="KW-0812">Transmembrane</keyword>
<evidence type="ECO:0000256" key="12">
    <source>
        <dbReference type="ARBA" id="ARBA00023145"/>
    </source>
</evidence>
<dbReference type="GeneID" id="3550818"/>
<dbReference type="PaxDb" id="353153-Q4DVY9"/>
<evidence type="ECO:0000256" key="3">
    <source>
        <dbReference type="ARBA" id="ARBA00005860"/>
    </source>
</evidence>
<reference evidence="20 21" key="1">
    <citation type="journal article" date="2005" name="Science">
        <title>The genome sequence of Trypanosoma cruzi, etiologic agent of Chagas disease.</title>
        <authorList>
            <person name="El-Sayed N.M."/>
            <person name="Myler P.J."/>
            <person name="Bartholomeu D.C."/>
            <person name="Nilsson D."/>
            <person name="Aggarwal G."/>
            <person name="Tran A.N."/>
            <person name="Ghedin E."/>
            <person name="Worthey E.A."/>
            <person name="Delcher A.L."/>
            <person name="Blandin G."/>
            <person name="Westenberger S.J."/>
            <person name="Caler E."/>
            <person name="Cerqueira G.C."/>
            <person name="Branche C."/>
            <person name="Haas B."/>
            <person name="Anupama A."/>
            <person name="Arner E."/>
            <person name="Aslund L."/>
            <person name="Attipoe P."/>
            <person name="Bontempi E."/>
            <person name="Bringaud F."/>
            <person name="Burton P."/>
            <person name="Cadag E."/>
            <person name="Campbell D.A."/>
            <person name="Carrington M."/>
            <person name="Crabtree J."/>
            <person name="Darban H."/>
            <person name="da Silveira J.F."/>
            <person name="de Jong P."/>
            <person name="Edwards K."/>
            <person name="Englund P.T."/>
            <person name="Fazelina G."/>
            <person name="Feldblyum T."/>
            <person name="Ferella M."/>
            <person name="Frasch A.C."/>
            <person name="Gull K."/>
            <person name="Horn D."/>
            <person name="Hou L."/>
            <person name="Huang Y."/>
            <person name="Kindlund E."/>
            <person name="Klingbeil M."/>
            <person name="Kluge S."/>
            <person name="Koo H."/>
            <person name="Lacerda D."/>
            <person name="Levin M.J."/>
            <person name="Lorenzi H."/>
            <person name="Louie T."/>
            <person name="Machado C.R."/>
            <person name="McCulloch R."/>
            <person name="McKenna A."/>
            <person name="Mizuno Y."/>
            <person name="Mottram J.C."/>
            <person name="Nelson S."/>
            <person name="Ochaya S."/>
            <person name="Osoegawa K."/>
            <person name="Pai G."/>
            <person name="Parsons M."/>
            <person name="Pentony M."/>
            <person name="Pettersson U."/>
            <person name="Pop M."/>
            <person name="Ramirez J.L."/>
            <person name="Rinta J."/>
            <person name="Robertson L."/>
            <person name="Salzberg S.L."/>
            <person name="Sanchez D.O."/>
            <person name="Seyler A."/>
            <person name="Sharma R."/>
            <person name="Shetty J."/>
            <person name="Simpson A.J."/>
            <person name="Sisk E."/>
            <person name="Tammi M.T."/>
            <person name="Tarleton R."/>
            <person name="Teixeira S."/>
            <person name="Van Aken S."/>
            <person name="Vogt C."/>
            <person name="Ward P.N."/>
            <person name="Wickstead B."/>
            <person name="Wortman J."/>
            <person name="White O."/>
            <person name="Fraser C.M."/>
            <person name="Stuart K.D."/>
            <person name="Andersson B."/>
        </authorList>
    </citation>
    <scope>NUCLEOTIDE SEQUENCE [LARGE SCALE GENOMIC DNA]</scope>
    <source>
        <strain evidence="20 21">CL Brener</strain>
    </source>
</reference>
<dbReference type="SMR" id="Q4DVY9"/>
<comment type="similarity">
    <text evidence="3 17">Belongs to the peptidase M8 family.</text>
</comment>
<comment type="subcellular location">
    <subcellularLocation>
        <location evidence="2">Membrane</location>
    </subcellularLocation>
</comment>
<evidence type="ECO:0000256" key="16">
    <source>
        <dbReference type="PIRSR" id="PIRSR601577-2"/>
    </source>
</evidence>
<gene>
    <name evidence="20" type="ORF">Tc00.1047053506289.140</name>
</gene>
<dbReference type="EC" id="3.4.24.-" evidence="17"/>
<dbReference type="eggNOG" id="KOG2556">
    <property type="taxonomic scope" value="Eukaryota"/>
</dbReference>
<dbReference type="Proteomes" id="UP000002296">
    <property type="component" value="Unassembled WGS sequence"/>
</dbReference>
<evidence type="ECO:0000256" key="17">
    <source>
        <dbReference type="RuleBase" id="RU366077"/>
    </source>
</evidence>
<dbReference type="PANTHER" id="PTHR10942:SF0">
    <property type="entry name" value="LEISHMANOLYSIN-LIKE PEPTIDASE"/>
    <property type="match status" value="1"/>
</dbReference>
<evidence type="ECO:0000256" key="5">
    <source>
        <dbReference type="ARBA" id="ARBA00022723"/>
    </source>
</evidence>
<keyword evidence="7 17" id="KW-0378">Hydrolase</keyword>
<evidence type="ECO:0000256" key="18">
    <source>
        <dbReference type="SAM" id="MobiDB-lite"/>
    </source>
</evidence>
<keyword evidence="11 19" id="KW-0472">Membrane</keyword>
<feature type="compositionally biased region" description="Basic and acidic residues" evidence="18">
    <location>
        <begin position="654"/>
        <end position="665"/>
    </location>
</feature>
<dbReference type="InParanoid" id="Q4DVY9"/>
<dbReference type="Pfam" id="PF01457">
    <property type="entry name" value="Peptidase_M8"/>
    <property type="match status" value="1"/>
</dbReference>
<dbReference type="GO" id="GO:0046872">
    <property type="term" value="F:metal ion binding"/>
    <property type="evidence" value="ECO:0007669"/>
    <property type="project" value="UniProtKB-KW"/>
</dbReference>
<keyword evidence="8 16" id="KW-0862">Zinc</keyword>
<feature type="compositionally biased region" description="Low complexity" evidence="18">
    <location>
        <begin position="701"/>
        <end position="728"/>
    </location>
</feature>
<name>Q4DVY9_TRYCC</name>
<sequence>MESVRTRCVWPPLWSPVTPLFVPHPDASLALNCFLFLLPLLFFFCLSSHSQAALLLLLLLLTRNKEMQFTQAMCQPRHATPLLPLVVLLLMYCATGRIAAADPATQYRCGFDEMMRSGPLPTAVVREVPRKGQGAMQAYTVATQDDDSDWRPIRIAVSTEDLEKKRNKKKTFCEKAGETCETVLGEKVDCEARDIFSQEKKQLYTENIIPGAVKLHAERLLVKPTADKITVPRTLNEPCNHFNPPSEHIRDGVPDADFIIYAAARPSGTKSRAVWAATCITWDDSRPSIGAMNFDPNYMTDTAWSVRVAAHELAHALGFSQRNMEEKGVLNSEYIVRGRSRWMVAGNHVKAKTRAHFGCKTLEGMELEDEDGASARKIPHWKERHARDELMAPTVGAGYYTALTMAVFADMGYYRVNWSMAEPMSWGHRSGCDFLEKKCSEMTDLPARYPHMFCDATDNETLRCTSDRRHVGTCTANIVENKGYPAEKDVCPVVSSYFHETSSGTKYNACSDVTVTSLPGSLTGRDSWCLDAELVETNDNSKHKSVRGVCAQVSCEGGTVKVKYLGSSDFQPCPEDTQISVTLNGSKQDGKIKCPTYGEVCTIAANGSSIVIPRALEDDKREERGEEGEAAVVAPALSPGAEARTKASPADLPAEEHSSEERPSEEASTAEASIAEASIAEASTAEASTTEASIAEASIAEASTAEASTTEASIAEASTAEASIAEASPPGKNSEGPVVQAASKQPQQESEAEQMTAVEASGTTQQVPANSSQGSVGRATVSNIPAVGETTGDGGTVCESRAVPLLFLLLGLWGFAAL</sequence>
<keyword evidence="14" id="KW-0325">Glycoprotein</keyword>
<dbReference type="EMBL" id="AAHK01000136">
    <property type="protein sequence ID" value="EAN96694.1"/>
    <property type="molecule type" value="Genomic_DNA"/>
</dbReference>
<dbReference type="OMA" id="VCHIIST"/>
<accession>Q4DVY9</accession>
<dbReference type="GO" id="GO:0005737">
    <property type="term" value="C:cytoplasm"/>
    <property type="evidence" value="ECO:0007669"/>
    <property type="project" value="TreeGrafter"/>
</dbReference>
<feature type="region of interest" description="Disordered" evidence="18">
    <location>
        <begin position="619"/>
        <end position="672"/>
    </location>
</feature>
<dbReference type="FunFam" id="3.90.132.10:FF:000001">
    <property type="entry name" value="leishmanolysin-like peptidase isoform X2"/>
    <property type="match status" value="1"/>
</dbReference>
<feature type="compositionally biased region" description="Polar residues" evidence="18">
    <location>
        <begin position="761"/>
        <end position="778"/>
    </location>
</feature>
<evidence type="ECO:0000256" key="9">
    <source>
        <dbReference type="ARBA" id="ARBA00022889"/>
    </source>
</evidence>
<feature type="binding site" evidence="16">
    <location>
        <position position="311"/>
    </location>
    <ligand>
        <name>Zn(2+)</name>
        <dbReference type="ChEBI" id="CHEBI:29105"/>
        <note>catalytic</note>
    </ligand>
</feature>
<comment type="cofactor">
    <cofactor evidence="16 17">
        <name>Zn(2+)</name>
        <dbReference type="ChEBI" id="CHEBI:29105"/>
    </cofactor>
    <text evidence="16 17">Binds 1 zinc ion per subunit.</text>
</comment>
<dbReference type="Pfam" id="PF11052">
    <property type="entry name" value="Tr-sialidase_C"/>
    <property type="match status" value="1"/>
</dbReference>
<keyword evidence="19" id="KW-1133">Transmembrane helix</keyword>
<evidence type="ECO:0000256" key="6">
    <source>
        <dbReference type="ARBA" id="ARBA00022729"/>
    </source>
</evidence>
<feature type="transmembrane region" description="Helical" evidence="19">
    <location>
        <begin position="82"/>
        <end position="100"/>
    </location>
</feature>
<protein>
    <recommendedName>
        <fullName evidence="17">Leishmanolysin-like peptidase</fullName>
        <ecNumber evidence="17">3.4.24.-</ecNumber>
    </recommendedName>
</protein>
<keyword evidence="6" id="KW-0732">Signal</keyword>
<keyword evidence="13" id="KW-1015">Disulfide bond</keyword>
<dbReference type="GO" id="GO:0016020">
    <property type="term" value="C:membrane"/>
    <property type="evidence" value="ECO:0007669"/>
    <property type="project" value="UniProtKB-SubCell"/>
</dbReference>
<keyword evidence="9" id="KW-0130">Cell adhesion</keyword>
<dbReference type="GO" id="GO:0007155">
    <property type="term" value="P:cell adhesion"/>
    <property type="evidence" value="ECO:0007669"/>
    <property type="project" value="UniProtKB-KW"/>
</dbReference>
<dbReference type="AlphaFoldDB" id="Q4DVY9"/>
<evidence type="ECO:0000256" key="15">
    <source>
        <dbReference type="PIRSR" id="PIRSR601577-1"/>
    </source>
</evidence>
<keyword evidence="10 16" id="KW-0482">Metalloprotease</keyword>
<evidence type="ECO:0000256" key="11">
    <source>
        <dbReference type="ARBA" id="ARBA00023136"/>
    </source>
</evidence>
<evidence type="ECO:0000313" key="20">
    <source>
        <dbReference type="EMBL" id="EAN96694.1"/>
    </source>
</evidence>
<keyword evidence="5 16" id="KW-0479">Metal-binding</keyword>
<dbReference type="Gene3D" id="3.90.132.10">
    <property type="entry name" value="Leishmanolysin , domain 2"/>
    <property type="match status" value="1"/>
</dbReference>
<dbReference type="PRINTS" id="PR00782">
    <property type="entry name" value="LSHMANOLYSIN"/>
</dbReference>
<evidence type="ECO:0000256" key="4">
    <source>
        <dbReference type="ARBA" id="ARBA00022670"/>
    </source>
</evidence>
<evidence type="ECO:0000256" key="14">
    <source>
        <dbReference type="ARBA" id="ARBA00023180"/>
    </source>
</evidence>
<comment type="caution">
    <text evidence="20">The sequence shown here is derived from an EMBL/GenBank/DDBJ whole genome shotgun (WGS) entry which is preliminary data.</text>
</comment>
<evidence type="ECO:0000313" key="21">
    <source>
        <dbReference type="Proteomes" id="UP000002296"/>
    </source>
</evidence>
<feature type="transmembrane region" description="Helical" evidence="19">
    <location>
        <begin position="29"/>
        <end position="61"/>
    </location>
</feature>
<keyword evidence="4 17" id="KW-0645">Protease</keyword>
<dbReference type="Gene3D" id="2.30.34.10">
    <property type="entry name" value="Leishmanolysin domain 4"/>
    <property type="match status" value="1"/>
</dbReference>
<dbReference type="SUPFAM" id="SSF55486">
    <property type="entry name" value="Metalloproteases ('zincins'), catalytic domain"/>
    <property type="match status" value="1"/>
</dbReference>
<evidence type="ECO:0000256" key="7">
    <source>
        <dbReference type="ARBA" id="ARBA00022801"/>
    </source>
</evidence>
<dbReference type="GO" id="GO:0006508">
    <property type="term" value="P:proteolysis"/>
    <property type="evidence" value="ECO:0007669"/>
    <property type="project" value="UniProtKB-KW"/>
</dbReference>
<feature type="region of interest" description="Disordered" evidence="18">
    <location>
        <begin position="701"/>
        <end position="778"/>
    </location>
</feature>
<dbReference type="InterPro" id="IPR021287">
    <property type="entry name" value="Trans-sialidase_CS"/>
</dbReference>
<evidence type="ECO:0000256" key="19">
    <source>
        <dbReference type="SAM" id="Phobius"/>
    </source>
</evidence>